<reference evidence="2" key="1">
    <citation type="submission" date="2022-04" db="EMBL/GenBank/DDBJ databases">
        <title>Halocatena sp. nov., isolated from a salt lake.</title>
        <authorList>
            <person name="Cui H.-L."/>
        </authorList>
    </citation>
    <scope>NUCLEOTIDE SEQUENCE</scope>
    <source>
        <strain evidence="2">AD-1</strain>
    </source>
</reference>
<dbReference type="RefSeq" id="WP_247993026.1">
    <property type="nucleotide sequence ID" value="NZ_CP096019.1"/>
</dbReference>
<evidence type="ECO:0000256" key="1">
    <source>
        <dbReference type="SAM" id="MobiDB-lite"/>
    </source>
</evidence>
<feature type="region of interest" description="Disordered" evidence="1">
    <location>
        <begin position="51"/>
        <end position="223"/>
    </location>
</feature>
<feature type="compositionally biased region" description="Low complexity" evidence="1">
    <location>
        <begin position="137"/>
        <end position="149"/>
    </location>
</feature>
<feature type="compositionally biased region" description="Polar residues" evidence="1">
    <location>
        <begin position="191"/>
        <end position="208"/>
    </location>
</feature>
<gene>
    <name evidence="2" type="ORF">MW046_10320</name>
</gene>
<dbReference type="GeneID" id="71928445"/>
<keyword evidence="3" id="KW-1185">Reference proteome</keyword>
<dbReference type="AlphaFoldDB" id="A0A8T9ZZW5"/>
<feature type="compositionally biased region" description="Acidic residues" evidence="1">
    <location>
        <begin position="67"/>
        <end position="102"/>
    </location>
</feature>
<protein>
    <submittedName>
        <fullName evidence="2">Uncharacterized protein</fullName>
    </submittedName>
</protein>
<accession>A0A8T9ZZW5</accession>
<name>A0A8T9ZZW5_9EURY</name>
<evidence type="ECO:0000313" key="2">
    <source>
        <dbReference type="EMBL" id="UPM42352.1"/>
    </source>
</evidence>
<dbReference type="InterPro" id="IPR055519">
    <property type="entry name" value="DUF7093"/>
</dbReference>
<sequence>MGLKCSFLGHQFEEPGLVNEREHRGDDVIDIKRRVMVCSICGERRVLAERKEITKQTFDEGEHEGDAIDDPSETVDDPDPEADDPDPEQTAESTGIDDEDSEASGFAGVDIVNDGSSETNGAPSEERRDDGVILSENDMTSRSSSNWSTRSDDRLGDSWHPATKTPVHRQENGESSNSITAATDDGEILASASTGATESDTVSRTSAETIEDESTTDTQQNSSEFNEEMIICSTCGFSVIAANSPFRSGDICPQCHDAYLTDRASSCHRSTE</sequence>
<dbReference type="Proteomes" id="UP000831768">
    <property type="component" value="Chromosome"/>
</dbReference>
<dbReference type="Pfam" id="PF23373">
    <property type="entry name" value="DUF7093"/>
    <property type="match status" value="1"/>
</dbReference>
<dbReference type="EMBL" id="CP096019">
    <property type="protein sequence ID" value="UPM42352.1"/>
    <property type="molecule type" value="Genomic_DNA"/>
</dbReference>
<organism evidence="2 3">
    <name type="scientific">Halocatena salina</name>
    <dbReference type="NCBI Taxonomy" id="2934340"/>
    <lineage>
        <taxon>Archaea</taxon>
        <taxon>Methanobacteriati</taxon>
        <taxon>Methanobacteriota</taxon>
        <taxon>Stenosarchaea group</taxon>
        <taxon>Halobacteria</taxon>
        <taxon>Halobacteriales</taxon>
        <taxon>Natronomonadaceae</taxon>
        <taxon>Halocatena</taxon>
    </lineage>
</organism>
<proteinExistence type="predicted"/>
<evidence type="ECO:0000313" key="3">
    <source>
        <dbReference type="Proteomes" id="UP000831768"/>
    </source>
</evidence>
<feature type="compositionally biased region" description="Basic and acidic residues" evidence="1">
    <location>
        <begin position="51"/>
        <end position="66"/>
    </location>
</feature>
<dbReference type="KEGG" id="haad:MW046_10320"/>